<name>A0A0P5J7R9_9CRUS</name>
<evidence type="ECO:0000256" key="3">
    <source>
        <dbReference type="ARBA" id="ARBA00022679"/>
    </source>
</evidence>
<evidence type="ECO:0000313" key="4">
    <source>
        <dbReference type="EMBL" id="JAN61865.1"/>
    </source>
</evidence>
<dbReference type="GO" id="GO:0008194">
    <property type="term" value="F:UDP-glycosyltransferase activity"/>
    <property type="evidence" value="ECO:0007669"/>
    <property type="project" value="InterPro"/>
</dbReference>
<dbReference type="CDD" id="cd03784">
    <property type="entry name" value="GT1_Gtf-like"/>
    <property type="match status" value="1"/>
</dbReference>
<organism evidence="4">
    <name type="scientific">Daphnia magna</name>
    <dbReference type="NCBI Taxonomy" id="35525"/>
    <lineage>
        <taxon>Eukaryota</taxon>
        <taxon>Metazoa</taxon>
        <taxon>Ecdysozoa</taxon>
        <taxon>Arthropoda</taxon>
        <taxon>Crustacea</taxon>
        <taxon>Branchiopoda</taxon>
        <taxon>Diplostraca</taxon>
        <taxon>Cladocera</taxon>
        <taxon>Anomopoda</taxon>
        <taxon>Daphniidae</taxon>
        <taxon>Daphnia</taxon>
    </lineage>
</organism>
<dbReference type="FunFam" id="3.40.50.2000:FF:000021">
    <property type="entry name" value="UDP-glucuronosyltransferase"/>
    <property type="match status" value="1"/>
</dbReference>
<evidence type="ECO:0000256" key="2">
    <source>
        <dbReference type="ARBA" id="ARBA00022676"/>
    </source>
</evidence>
<keyword evidence="2" id="KW-0328">Glycosyltransferase</keyword>
<evidence type="ECO:0000256" key="1">
    <source>
        <dbReference type="ARBA" id="ARBA00009995"/>
    </source>
</evidence>
<proteinExistence type="inferred from homology"/>
<comment type="similarity">
    <text evidence="1">Belongs to the UDP-glycosyltransferase family.</text>
</comment>
<dbReference type="EMBL" id="GDIQ01032872">
    <property type="protein sequence ID" value="JAN61865.1"/>
    <property type="molecule type" value="Transcribed_RNA"/>
</dbReference>
<dbReference type="GeneID" id="116931535"/>
<protein>
    <submittedName>
        <fullName evidence="4">Glucosyl/glucuronosyl transferases</fullName>
    </submittedName>
</protein>
<reference evidence="4" key="1">
    <citation type="submission" date="2015-10" db="EMBL/GenBank/DDBJ databases">
        <title>EvidentialGene: Evidence-directed Construction of Complete mRNA Transcriptomes without Genomes.</title>
        <authorList>
            <person name="Gilbert D.G."/>
        </authorList>
    </citation>
    <scope>NUCLEOTIDE SEQUENCE</scope>
</reference>
<keyword evidence="3 4" id="KW-0808">Transferase</keyword>
<dbReference type="KEGG" id="dmk:116931535"/>
<dbReference type="InterPro" id="IPR002213">
    <property type="entry name" value="UDP_glucos_trans"/>
</dbReference>
<sequence>MKLKLAPGVLWLIAGLAIEVASAANILFLSPFTSYSHTHVFFYSIKALASRGHTITHWNGLLPREDLANVTHLHSASLHKMNSRHEIGFNSNNPIALMLTLPDRLSTICKAVYREPVFHQLIASQEHFDLIVIETFMNDCMLPLVQHFHAPFIYLSALPPLPWMLDYTCSPLSFQQFPALCTTFTEEMNFPQRVVNVFLNLMVIYYRDWFILPRVDQIAAEAWINSTVALSPVKEIERNMSLLITNSHPVINYQYFKSGLIVEVGGLHLVPPKELPQEVENFVDGSGDAGFIVLSFGSILRGASMPEATRKIFLAAFSRLPFRVLWKWEDELGMKDLPANVKLSTWLPPLQDLLAHPKMRLLMTHGGLYSNQETVWSGVPLIGFPVFGDQVNYVVKAERDGYAICLDWKTLTEDILYNAIQEIVTNPKYKQNAMKLSYLMRDQIELGRPLERAVHAIEYVIRHRGAAHLRPAACRLSPIQRESMDVTFIYTAFFVALIYLIICLSRFTFRKFTSVVKVDRLKKRQ</sequence>
<dbReference type="SUPFAM" id="SSF53756">
    <property type="entry name" value="UDP-Glycosyltransferase/glycogen phosphorylase"/>
    <property type="match status" value="1"/>
</dbReference>
<dbReference type="PANTHER" id="PTHR48043:SF159">
    <property type="entry name" value="EG:EG0003.4 PROTEIN-RELATED"/>
    <property type="match status" value="1"/>
</dbReference>
<accession>A0A0P5J7R9</accession>
<dbReference type="Pfam" id="PF00201">
    <property type="entry name" value="UDPGT"/>
    <property type="match status" value="1"/>
</dbReference>
<dbReference type="Gene3D" id="3.40.50.2000">
    <property type="entry name" value="Glycogen Phosphorylase B"/>
    <property type="match status" value="1"/>
</dbReference>
<dbReference type="PANTHER" id="PTHR48043">
    <property type="entry name" value="EG:EG0003.4 PROTEIN-RELATED"/>
    <property type="match status" value="1"/>
</dbReference>
<dbReference type="OrthoDB" id="5835829at2759"/>
<dbReference type="AlphaFoldDB" id="A0A0P5J7R9"/>
<dbReference type="RefSeq" id="XP_032795024.2">
    <property type="nucleotide sequence ID" value="XM_032939133.2"/>
</dbReference>
<dbReference type="InterPro" id="IPR050271">
    <property type="entry name" value="UDP-glycosyltransferase"/>
</dbReference>